<gene>
    <name evidence="2" type="ORF">FHR36_002693</name>
</gene>
<evidence type="ECO:0000313" key="2">
    <source>
        <dbReference type="EMBL" id="MCP2309569.1"/>
    </source>
</evidence>
<evidence type="ECO:0000259" key="1">
    <source>
        <dbReference type="Pfam" id="PF08242"/>
    </source>
</evidence>
<dbReference type="SUPFAM" id="SSF53335">
    <property type="entry name" value="S-adenosyl-L-methionine-dependent methyltransferases"/>
    <property type="match status" value="1"/>
</dbReference>
<dbReference type="Pfam" id="PF08242">
    <property type="entry name" value="Methyltransf_12"/>
    <property type="match status" value="1"/>
</dbReference>
<dbReference type="Proteomes" id="UP001206483">
    <property type="component" value="Unassembled WGS sequence"/>
</dbReference>
<keyword evidence="3" id="KW-1185">Reference proteome</keyword>
<accession>A0ABT1IX93</accession>
<dbReference type="EMBL" id="JAMZDX010000002">
    <property type="protein sequence ID" value="MCP2309569.1"/>
    <property type="molecule type" value="Genomic_DNA"/>
</dbReference>
<dbReference type="GO" id="GO:0008168">
    <property type="term" value="F:methyltransferase activity"/>
    <property type="evidence" value="ECO:0007669"/>
    <property type="project" value="UniProtKB-KW"/>
</dbReference>
<keyword evidence="2" id="KW-0489">Methyltransferase</keyword>
<comment type="caution">
    <text evidence="2">The sequence shown here is derived from an EMBL/GenBank/DDBJ whole genome shotgun (WGS) entry which is preliminary data.</text>
</comment>
<sequence>MPESVMAQLWDSPHVSGLRRPRYRARHGQRETGCGSRSLQVLELGAATGGTAAAAGALAAEGSPGPAVDYLCTDPSELLLGAAPARLARHARVRLACFDMHAEPGPHPLRARSFDIVVSTGVLAGARYPGATARRLAALAAPGGWPLLTEPTREPYEDLISRAFLPSATEAAGLLADRPPVPGPPARRPGRCGSRRAAGVVGEAGVGLPEPDGRVCLVDLVRQSSVLRSGAPLGPQNWPLKPVAISSPSSQAWPICARVALT</sequence>
<keyword evidence="2" id="KW-0808">Transferase</keyword>
<proteinExistence type="predicted"/>
<organism evidence="2 3">
    <name type="scientific">Kitasatospora paracochleata</name>
    <dbReference type="NCBI Taxonomy" id="58354"/>
    <lineage>
        <taxon>Bacteria</taxon>
        <taxon>Bacillati</taxon>
        <taxon>Actinomycetota</taxon>
        <taxon>Actinomycetes</taxon>
        <taxon>Kitasatosporales</taxon>
        <taxon>Streptomycetaceae</taxon>
        <taxon>Kitasatospora</taxon>
    </lineage>
</organism>
<name>A0ABT1IX93_9ACTN</name>
<dbReference type="InterPro" id="IPR029063">
    <property type="entry name" value="SAM-dependent_MTases_sf"/>
</dbReference>
<reference evidence="2 3" key="1">
    <citation type="submission" date="2022-06" db="EMBL/GenBank/DDBJ databases">
        <title>Sequencing the genomes of 1000 actinobacteria strains.</title>
        <authorList>
            <person name="Klenk H.-P."/>
        </authorList>
    </citation>
    <scope>NUCLEOTIDE SEQUENCE [LARGE SCALE GENOMIC DNA]</scope>
    <source>
        <strain evidence="2 3">DSM 41656</strain>
    </source>
</reference>
<dbReference type="GO" id="GO:0032259">
    <property type="term" value="P:methylation"/>
    <property type="evidence" value="ECO:0007669"/>
    <property type="project" value="UniProtKB-KW"/>
</dbReference>
<dbReference type="RefSeq" id="WP_253796653.1">
    <property type="nucleotide sequence ID" value="NZ_BAAAUB010000006.1"/>
</dbReference>
<dbReference type="Gene3D" id="3.40.50.150">
    <property type="entry name" value="Vaccinia Virus protein VP39"/>
    <property type="match status" value="1"/>
</dbReference>
<protein>
    <submittedName>
        <fullName evidence="2">SAM-dependent methyltransferase</fullName>
    </submittedName>
</protein>
<feature type="domain" description="Methyltransferase type 12" evidence="1">
    <location>
        <begin position="42"/>
        <end position="145"/>
    </location>
</feature>
<dbReference type="InterPro" id="IPR013217">
    <property type="entry name" value="Methyltransf_12"/>
</dbReference>
<evidence type="ECO:0000313" key="3">
    <source>
        <dbReference type="Proteomes" id="UP001206483"/>
    </source>
</evidence>